<sequence>MPAKISFGLKSESIFRWRRFGRSEGTDFAAVTWTLPGFDRRNP</sequence>
<organism evidence="1 2">
    <name type="scientific">Floridaenema flaviceps BLCC-F50</name>
    <dbReference type="NCBI Taxonomy" id="3153642"/>
    <lineage>
        <taxon>Bacteria</taxon>
        <taxon>Bacillati</taxon>
        <taxon>Cyanobacteriota</taxon>
        <taxon>Cyanophyceae</taxon>
        <taxon>Oscillatoriophycideae</taxon>
        <taxon>Aerosakkonematales</taxon>
        <taxon>Aerosakkonemataceae</taxon>
        <taxon>Floridanema</taxon>
        <taxon>Floridanema flaviceps</taxon>
    </lineage>
</organism>
<comment type="caution">
    <text evidence="1">The sequence shown here is derived from an EMBL/GenBank/DDBJ whole genome shotgun (WGS) entry which is preliminary data.</text>
</comment>
<proteinExistence type="predicted"/>
<protein>
    <submittedName>
        <fullName evidence="1">Uncharacterized protein</fullName>
    </submittedName>
</protein>
<dbReference type="Proteomes" id="UP001576784">
    <property type="component" value="Unassembled WGS sequence"/>
</dbReference>
<evidence type="ECO:0000313" key="2">
    <source>
        <dbReference type="Proteomes" id="UP001576784"/>
    </source>
</evidence>
<reference evidence="1 2" key="1">
    <citation type="submission" date="2024-09" db="EMBL/GenBank/DDBJ databases">
        <title>Floridaenema gen nov. (Aerosakkonemataceae, Aerosakkonematales ord. nov., Cyanobacteria) from benthic tropical and subtropical fresh waters, with the description of four new species.</title>
        <authorList>
            <person name="Moretto J.A."/>
            <person name="Berthold D.E."/>
            <person name="Lefler F.W."/>
            <person name="Huang I.-S."/>
            <person name="Laughinghouse H. IV."/>
        </authorList>
    </citation>
    <scope>NUCLEOTIDE SEQUENCE [LARGE SCALE GENOMIC DNA]</scope>
    <source>
        <strain evidence="1 2">BLCC-F50</strain>
    </source>
</reference>
<accession>A0ABV4Y073</accession>
<name>A0ABV4Y073_9CYAN</name>
<dbReference type="EMBL" id="JBHFNR010000251">
    <property type="protein sequence ID" value="MFB2897399.1"/>
    <property type="molecule type" value="Genomic_DNA"/>
</dbReference>
<keyword evidence="2" id="KW-1185">Reference proteome</keyword>
<dbReference type="RefSeq" id="WP_413267007.1">
    <property type="nucleotide sequence ID" value="NZ_JBHFNR010000251.1"/>
</dbReference>
<gene>
    <name evidence="1" type="ORF">ACE1CI_31155</name>
</gene>
<evidence type="ECO:0000313" key="1">
    <source>
        <dbReference type="EMBL" id="MFB2897399.1"/>
    </source>
</evidence>